<dbReference type="Pfam" id="PF24043">
    <property type="entry name" value="DUF7352"/>
    <property type="match status" value="1"/>
</dbReference>
<dbReference type="EMBL" id="QOIL01000003">
    <property type="protein sequence ID" value="RCG31926.1"/>
    <property type="molecule type" value="Genomic_DNA"/>
</dbReference>
<evidence type="ECO:0000313" key="3">
    <source>
        <dbReference type="Proteomes" id="UP000253094"/>
    </source>
</evidence>
<dbReference type="RefSeq" id="WP_114027541.1">
    <property type="nucleotide sequence ID" value="NZ_QOIL01000003.1"/>
</dbReference>
<dbReference type="AlphaFoldDB" id="A0A367FNE7"/>
<name>A0A367FNE7_9ACTN</name>
<dbReference type="Proteomes" id="UP000253094">
    <property type="component" value="Unassembled WGS sequence"/>
</dbReference>
<evidence type="ECO:0000259" key="1">
    <source>
        <dbReference type="Pfam" id="PF24043"/>
    </source>
</evidence>
<proteinExistence type="predicted"/>
<keyword evidence="3" id="KW-1185">Reference proteome</keyword>
<protein>
    <recommendedName>
        <fullName evidence="1">DUF7352 domain-containing protein</fullName>
    </recommendedName>
</protein>
<dbReference type="InterPro" id="IPR055776">
    <property type="entry name" value="DUF7352"/>
</dbReference>
<gene>
    <name evidence="2" type="ORF">DQ384_05115</name>
</gene>
<reference evidence="2 3" key="1">
    <citation type="submission" date="2018-06" db="EMBL/GenBank/DDBJ databases">
        <title>Sphaerisporangium craniellae sp. nov., isolated from a marine sponge in the South China Sea.</title>
        <authorList>
            <person name="Li L."/>
        </authorList>
    </citation>
    <scope>NUCLEOTIDE SEQUENCE [LARGE SCALE GENOMIC DNA]</scope>
    <source>
        <strain evidence="2 3">CCTCC AA 208026</strain>
    </source>
</reference>
<comment type="caution">
    <text evidence="2">The sequence shown here is derived from an EMBL/GenBank/DDBJ whole genome shotgun (WGS) entry which is preliminary data.</text>
</comment>
<dbReference type="OrthoDB" id="3483425at2"/>
<feature type="domain" description="DUF7352" evidence="1">
    <location>
        <begin position="6"/>
        <end position="94"/>
    </location>
</feature>
<organism evidence="2 3">
    <name type="scientific">Sphaerisporangium album</name>
    <dbReference type="NCBI Taxonomy" id="509200"/>
    <lineage>
        <taxon>Bacteria</taxon>
        <taxon>Bacillati</taxon>
        <taxon>Actinomycetota</taxon>
        <taxon>Actinomycetes</taxon>
        <taxon>Streptosporangiales</taxon>
        <taxon>Streptosporangiaceae</taxon>
        <taxon>Sphaerisporangium</taxon>
    </lineage>
</organism>
<accession>A0A367FNE7</accession>
<evidence type="ECO:0000313" key="2">
    <source>
        <dbReference type="EMBL" id="RCG31926.1"/>
    </source>
</evidence>
<sequence>MTTSYKQMFRYAVPIDDNPHLLRLAADPVKVATCTIGTMTPGVEFWAEWRHDVQLAERTFQVFGTGHPVPVNAIHRGTAERDMHGLVWHLYELEPNRG</sequence>